<evidence type="ECO:0000256" key="5">
    <source>
        <dbReference type="ARBA" id="ARBA00022475"/>
    </source>
</evidence>
<evidence type="ECO:0000256" key="12">
    <source>
        <dbReference type="ARBA" id="ARBA00023065"/>
    </source>
</evidence>
<dbReference type="Pfam" id="PF08030">
    <property type="entry name" value="NAD_binding_6"/>
    <property type="match status" value="1"/>
</dbReference>
<evidence type="ECO:0000256" key="15">
    <source>
        <dbReference type="SAM" id="Phobius"/>
    </source>
</evidence>
<dbReference type="GO" id="GO:0052851">
    <property type="term" value="F:ferric-chelate reductase (NADPH) activity"/>
    <property type="evidence" value="ECO:0007669"/>
    <property type="project" value="UniProtKB-EC"/>
</dbReference>
<evidence type="ECO:0000256" key="1">
    <source>
        <dbReference type="ARBA" id="ARBA00004651"/>
    </source>
</evidence>
<dbReference type="RefSeq" id="XP_019015193.1">
    <property type="nucleotide sequence ID" value="XM_019163096.1"/>
</dbReference>
<feature type="transmembrane region" description="Helical" evidence="15">
    <location>
        <begin position="152"/>
        <end position="170"/>
    </location>
</feature>
<evidence type="ECO:0000259" key="16">
    <source>
        <dbReference type="PROSITE" id="PS51384"/>
    </source>
</evidence>
<organism evidence="17 18">
    <name type="scientific">Pichia membranifaciens NRRL Y-2026</name>
    <dbReference type="NCBI Taxonomy" id="763406"/>
    <lineage>
        <taxon>Eukaryota</taxon>
        <taxon>Fungi</taxon>
        <taxon>Dikarya</taxon>
        <taxon>Ascomycota</taxon>
        <taxon>Saccharomycotina</taxon>
        <taxon>Pichiomycetes</taxon>
        <taxon>Pichiales</taxon>
        <taxon>Pichiaceae</taxon>
        <taxon>Pichia</taxon>
    </lineage>
</organism>
<proteinExistence type="inferred from homology"/>
<dbReference type="OrthoDB" id="17725at2759"/>
<dbReference type="Pfam" id="PF08022">
    <property type="entry name" value="FAD_binding_8"/>
    <property type="match status" value="1"/>
</dbReference>
<dbReference type="SUPFAM" id="SSF63380">
    <property type="entry name" value="Riboflavin synthase domain-like"/>
    <property type="match status" value="1"/>
</dbReference>
<sequence>MDPLQKRDVFHDGVWCIADMGTTAYVAAKKQSQAAVAWADQALYGHNTVYFCAVVVAVFIAKRLVYFLVDNAARTTKTTAGRPAETCYCKLAALNRWVCYRRLPTMLCSLFQLPSSLGNFLLIAGGSLYVLCYTFIPKFWYRECRGFGSPPLAVRAGMQATALVPFLFILSGKTNLISQLTDISYEKLNVYHRWVSVICCLLGWTHTIPFYVQAVREGGRARLAWFQSHEDLFRNGIPPLVFLTILTVFSHSYIRAAWYELWLQVHWICALGFYISLFYHCYPEMNSWKYMIATAVFWVAQLGWRAVNKALLRPNRGFLRPNKCRMRRFTSNGPDEHYFEVVIENSNDFSWVPGQHVFLRIPGLRFLESHPFSIISHFEPRQDTDIRLVVKACGWGGLTDHIYQKLPDSGFSDSTVFIDGPYGGCSRRVDAFHGVFLLASGTGVSAVLPFLEESCRQLKNPDALTSAVNFSWIVRSSDNIEWVLPELKKIPDDKDDHFTEASPVPATSPAPVAATLQLGLINITNSKPEVNQLVTNTGVSLLEKNIFIVSGSDSMKVQASNAVAALQRHVLRRQSPIREIYLHSESFGW</sequence>
<keyword evidence="7 15" id="KW-0812">Transmembrane</keyword>
<feature type="transmembrane region" description="Helical" evidence="15">
    <location>
        <begin position="261"/>
        <end position="282"/>
    </location>
</feature>
<dbReference type="EMBL" id="KV454009">
    <property type="protein sequence ID" value="ODQ44080.1"/>
    <property type="molecule type" value="Genomic_DNA"/>
</dbReference>
<evidence type="ECO:0000313" key="18">
    <source>
        <dbReference type="Proteomes" id="UP000094455"/>
    </source>
</evidence>
<dbReference type="PROSITE" id="PS51384">
    <property type="entry name" value="FAD_FR"/>
    <property type="match status" value="1"/>
</dbReference>
<keyword evidence="12" id="KW-0406">Ion transport</keyword>
<dbReference type="Gene3D" id="3.40.50.80">
    <property type="entry name" value="Nucleotide-binding domain of ferredoxin-NADP reductase (FNR) module"/>
    <property type="match status" value="1"/>
</dbReference>
<gene>
    <name evidence="17" type="ORF">PICMEDRAFT_37632</name>
</gene>
<dbReference type="InterPro" id="IPR017938">
    <property type="entry name" value="Riboflavin_synthase-like_b-brl"/>
</dbReference>
<evidence type="ECO:0000256" key="7">
    <source>
        <dbReference type="ARBA" id="ARBA00022692"/>
    </source>
</evidence>
<keyword evidence="13 15" id="KW-0472">Membrane</keyword>
<dbReference type="STRING" id="763406.A0A1E3ND81"/>
<keyword evidence="5" id="KW-1003">Cell membrane</keyword>
<dbReference type="Proteomes" id="UP000094455">
    <property type="component" value="Unassembled WGS sequence"/>
</dbReference>
<dbReference type="InterPro" id="IPR017927">
    <property type="entry name" value="FAD-bd_FR_type"/>
</dbReference>
<keyword evidence="8" id="KW-0274">FAD</keyword>
<dbReference type="AlphaFoldDB" id="A0A1E3ND81"/>
<dbReference type="InterPro" id="IPR013121">
    <property type="entry name" value="Fe_red_NAD-bd_6"/>
</dbReference>
<feature type="transmembrane region" description="Helical" evidence="15">
    <location>
        <begin position="191"/>
        <end position="212"/>
    </location>
</feature>
<dbReference type="InterPro" id="IPR051410">
    <property type="entry name" value="Ferric/Cupric_Reductase"/>
</dbReference>
<dbReference type="GO" id="GO:0015677">
    <property type="term" value="P:copper ion import"/>
    <property type="evidence" value="ECO:0007669"/>
    <property type="project" value="TreeGrafter"/>
</dbReference>
<dbReference type="Pfam" id="PF01794">
    <property type="entry name" value="Ferric_reduct"/>
    <property type="match status" value="1"/>
</dbReference>
<evidence type="ECO:0000256" key="11">
    <source>
        <dbReference type="ARBA" id="ARBA00023002"/>
    </source>
</evidence>
<evidence type="ECO:0000256" key="2">
    <source>
        <dbReference type="ARBA" id="ARBA00006278"/>
    </source>
</evidence>
<feature type="domain" description="FAD-binding FR-type" evidence="16">
    <location>
        <begin position="319"/>
        <end position="428"/>
    </location>
</feature>
<dbReference type="GO" id="GO:0006826">
    <property type="term" value="P:iron ion transport"/>
    <property type="evidence" value="ECO:0007669"/>
    <property type="project" value="TreeGrafter"/>
</dbReference>
<evidence type="ECO:0000313" key="17">
    <source>
        <dbReference type="EMBL" id="ODQ44080.1"/>
    </source>
</evidence>
<reference evidence="17 18" key="1">
    <citation type="journal article" date="2016" name="Proc. Natl. Acad. Sci. U.S.A.">
        <title>Comparative genomics of biotechnologically important yeasts.</title>
        <authorList>
            <person name="Riley R."/>
            <person name="Haridas S."/>
            <person name="Wolfe K.H."/>
            <person name="Lopes M.R."/>
            <person name="Hittinger C.T."/>
            <person name="Goeker M."/>
            <person name="Salamov A.A."/>
            <person name="Wisecaver J.H."/>
            <person name="Long T.M."/>
            <person name="Calvey C.H."/>
            <person name="Aerts A.L."/>
            <person name="Barry K.W."/>
            <person name="Choi C."/>
            <person name="Clum A."/>
            <person name="Coughlan A.Y."/>
            <person name="Deshpande S."/>
            <person name="Douglass A.P."/>
            <person name="Hanson S.J."/>
            <person name="Klenk H.-P."/>
            <person name="LaButti K.M."/>
            <person name="Lapidus A."/>
            <person name="Lindquist E.A."/>
            <person name="Lipzen A.M."/>
            <person name="Meier-Kolthoff J.P."/>
            <person name="Ohm R.A."/>
            <person name="Otillar R.P."/>
            <person name="Pangilinan J.L."/>
            <person name="Peng Y."/>
            <person name="Rokas A."/>
            <person name="Rosa C.A."/>
            <person name="Scheuner C."/>
            <person name="Sibirny A.A."/>
            <person name="Slot J.C."/>
            <person name="Stielow J.B."/>
            <person name="Sun H."/>
            <person name="Kurtzman C.P."/>
            <person name="Blackwell M."/>
            <person name="Grigoriev I.V."/>
            <person name="Jeffries T.W."/>
        </authorList>
    </citation>
    <scope>NUCLEOTIDE SEQUENCE [LARGE SCALE GENOMIC DNA]</scope>
    <source>
        <strain evidence="17 18">NRRL Y-2026</strain>
    </source>
</reference>
<evidence type="ECO:0000256" key="8">
    <source>
        <dbReference type="ARBA" id="ARBA00022827"/>
    </source>
</evidence>
<dbReference type="PANTHER" id="PTHR32361:SF23">
    <property type="entry name" value="FERRIC-CHELATE REDUCTASE"/>
    <property type="match status" value="1"/>
</dbReference>
<keyword evidence="6" id="KW-0285">Flavoprotein</keyword>
<dbReference type="InterPro" id="IPR013130">
    <property type="entry name" value="Fe3_Rdtase_TM_dom"/>
</dbReference>
<evidence type="ECO:0000256" key="3">
    <source>
        <dbReference type="ARBA" id="ARBA00012668"/>
    </source>
</evidence>
<keyword evidence="4" id="KW-0813">Transport</keyword>
<keyword evidence="9" id="KW-0249">Electron transport</keyword>
<protein>
    <recommendedName>
        <fullName evidence="3">ferric-chelate reductase (NADPH)</fullName>
        <ecNumber evidence="3">1.16.1.9</ecNumber>
    </recommendedName>
</protein>
<dbReference type="GO" id="GO:0006879">
    <property type="term" value="P:intracellular iron ion homeostasis"/>
    <property type="evidence" value="ECO:0007669"/>
    <property type="project" value="TreeGrafter"/>
</dbReference>
<feature type="transmembrane region" description="Helical" evidence="15">
    <location>
        <begin position="48"/>
        <end position="69"/>
    </location>
</feature>
<evidence type="ECO:0000256" key="4">
    <source>
        <dbReference type="ARBA" id="ARBA00022448"/>
    </source>
</evidence>
<comment type="similarity">
    <text evidence="2">Belongs to the ferric reductase (FRE) family.</text>
</comment>
<keyword evidence="11" id="KW-0560">Oxidoreductase</keyword>
<dbReference type="Gene3D" id="2.40.30.10">
    <property type="entry name" value="Translation factors"/>
    <property type="match status" value="1"/>
</dbReference>
<evidence type="ECO:0000256" key="13">
    <source>
        <dbReference type="ARBA" id="ARBA00023136"/>
    </source>
</evidence>
<feature type="transmembrane region" description="Helical" evidence="15">
    <location>
        <begin position="120"/>
        <end position="140"/>
    </location>
</feature>
<name>A0A1E3ND81_9ASCO</name>
<dbReference type="EC" id="1.16.1.9" evidence="3"/>
<dbReference type="InterPro" id="IPR013112">
    <property type="entry name" value="FAD-bd_8"/>
</dbReference>
<dbReference type="SUPFAM" id="SSF52343">
    <property type="entry name" value="Ferredoxin reductase-like, C-terminal NADP-linked domain"/>
    <property type="match status" value="1"/>
</dbReference>
<dbReference type="GO" id="GO:0005886">
    <property type="term" value="C:plasma membrane"/>
    <property type="evidence" value="ECO:0007669"/>
    <property type="project" value="UniProtKB-SubCell"/>
</dbReference>
<evidence type="ECO:0000256" key="6">
    <source>
        <dbReference type="ARBA" id="ARBA00022630"/>
    </source>
</evidence>
<comment type="subcellular location">
    <subcellularLocation>
        <location evidence="1">Cell membrane</location>
        <topology evidence="1">Multi-pass membrane protein</topology>
    </subcellularLocation>
</comment>
<dbReference type="CDD" id="cd06186">
    <property type="entry name" value="NOX_Duox_like_FAD_NADP"/>
    <property type="match status" value="1"/>
</dbReference>
<comment type="catalytic activity">
    <reaction evidence="14">
        <text>2 a Fe(II)-siderophore + NADP(+) + H(+) = 2 a Fe(III)-siderophore + NADPH</text>
        <dbReference type="Rhea" id="RHEA:28795"/>
        <dbReference type="Rhea" id="RHEA-COMP:11342"/>
        <dbReference type="Rhea" id="RHEA-COMP:11344"/>
        <dbReference type="ChEBI" id="CHEBI:15378"/>
        <dbReference type="ChEBI" id="CHEBI:29033"/>
        <dbReference type="ChEBI" id="CHEBI:29034"/>
        <dbReference type="ChEBI" id="CHEBI:57783"/>
        <dbReference type="ChEBI" id="CHEBI:58349"/>
        <dbReference type="EC" id="1.16.1.9"/>
    </reaction>
</comment>
<dbReference type="GeneID" id="30179783"/>
<evidence type="ECO:0000256" key="14">
    <source>
        <dbReference type="ARBA" id="ARBA00048483"/>
    </source>
</evidence>
<dbReference type="SFLD" id="SFLDS00052">
    <property type="entry name" value="Ferric_Reductase_Domain"/>
    <property type="match status" value="1"/>
</dbReference>
<evidence type="ECO:0000256" key="10">
    <source>
        <dbReference type="ARBA" id="ARBA00022989"/>
    </source>
</evidence>
<keyword evidence="10 15" id="KW-1133">Transmembrane helix</keyword>
<keyword evidence="18" id="KW-1185">Reference proteome</keyword>
<dbReference type="SFLD" id="SFLDG01168">
    <property type="entry name" value="Ferric_reductase_subgroup_(FRE"/>
    <property type="match status" value="1"/>
</dbReference>
<dbReference type="InterPro" id="IPR039261">
    <property type="entry name" value="FNR_nucleotide-bd"/>
</dbReference>
<accession>A0A1E3ND81</accession>
<dbReference type="PANTHER" id="PTHR32361">
    <property type="entry name" value="FERRIC/CUPRIC REDUCTASE TRANSMEMBRANE COMPONENT"/>
    <property type="match status" value="1"/>
</dbReference>
<evidence type="ECO:0000256" key="9">
    <source>
        <dbReference type="ARBA" id="ARBA00022982"/>
    </source>
</evidence>
<feature type="transmembrane region" description="Helical" evidence="15">
    <location>
        <begin position="232"/>
        <end position="249"/>
    </location>
</feature>